<reference evidence="2 3" key="1">
    <citation type="submission" date="2017-04" db="EMBL/GenBank/DDBJ databases">
        <authorList>
            <person name="Afonso C.L."/>
            <person name="Miller P.J."/>
            <person name="Scott M.A."/>
            <person name="Spackman E."/>
            <person name="Goraichik I."/>
            <person name="Dimitrov K.M."/>
            <person name="Suarez D.L."/>
            <person name="Swayne D.E."/>
        </authorList>
    </citation>
    <scope>NUCLEOTIDE SEQUENCE [LARGE SCALE GENOMIC DNA]</scope>
    <source>
        <strain evidence="2 3">DSM 43828</strain>
    </source>
</reference>
<dbReference type="RefSeq" id="WP_084429416.1">
    <property type="nucleotide sequence ID" value="NZ_FWXV01000004.1"/>
</dbReference>
<evidence type="ECO:0000259" key="1">
    <source>
        <dbReference type="Pfam" id="PF07510"/>
    </source>
</evidence>
<evidence type="ECO:0000313" key="2">
    <source>
        <dbReference type="EMBL" id="SMD14178.1"/>
    </source>
</evidence>
<organism evidence="2 3">
    <name type="scientific">Kibdelosporangium aridum</name>
    <dbReference type="NCBI Taxonomy" id="2030"/>
    <lineage>
        <taxon>Bacteria</taxon>
        <taxon>Bacillati</taxon>
        <taxon>Actinomycetota</taxon>
        <taxon>Actinomycetes</taxon>
        <taxon>Pseudonocardiales</taxon>
        <taxon>Pseudonocardiaceae</taxon>
        <taxon>Kibdelosporangium</taxon>
    </lineage>
</organism>
<dbReference type="PANTHER" id="PTHR24094:SF15">
    <property type="entry name" value="AMP-DEPENDENT SYNTHETASE_LIGASE DOMAIN-CONTAINING PROTEIN-RELATED"/>
    <property type="match status" value="1"/>
</dbReference>
<dbReference type="Proteomes" id="UP000192674">
    <property type="component" value="Unassembled WGS sequence"/>
</dbReference>
<keyword evidence="3" id="KW-1185">Reference proteome</keyword>
<evidence type="ECO:0000313" key="3">
    <source>
        <dbReference type="Proteomes" id="UP000192674"/>
    </source>
</evidence>
<gene>
    <name evidence="2" type="ORF">SAMN05661093_04984</name>
</gene>
<dbReference type="EMBL" id="FWXV01000004">
    <property type="protein sequence ID" value="SMD14178.1"/>
    <property type="molecule type" value="Genomic_DNA"/>
</dbReference>
<dbReference type="InterPro" id="IPR011089">
    <property type="entry name" value="GmrSD_C"/>
</dbReference>
<proteinExistence type="predicted"/>
<dbReference type="PROSITE" id="PS51257">
    <property type="entry name" value="PROKAR_LIPOPROTEIN"/>
    <property type="match status" value="1"/>
</dbReference>
<protein>
    <recommendedName>
        <fullName evidence="1">GmrSD restriction endonucleases C-terminal domain-containing protein</fullName>
    </recommendedName>
</protein>
<dbReference type="AlphaFoldDB" id="A0A1W2EY96"/>
<dbReference type="PANTHER" id="PTHR24094">
    <property type="entry name" value="SECRETED PROTEIN"/>
    <property type="match status" value="1"/>
</dbReference>
<accession>A0A1W2EY96</accession>
<dbReference type="OrthoDB" id="5196645at2"/>
<sequence>MNVSTFKHILIAATAISLAVTGCRNPSADDAPIPAAATVTEQALAALPVRDEDTGAHYNRDDWGDWTSPGRTCSTRVVILQQQGRDVSLGKGCRVRSGTWTSPYDGLVLTDPNQVQIDHRVPVKEAVRSGARDWTPEQRHRFYNDPNNLIAVSAKSNTSKGDRDPGRWTPRKRDAWCDYATAYITTKTTYRLSIDTRERDGLATMLATCH</sequence>
<dbReference type="Pfam" id="PF07510">
    <property type="entry name" value="GmrSD_C"/>
    <property type="match status" value="1"/>
</dbReference>
<name>A0A1W2EY96_KIBAR</name>
<feature type="domain" description="GmrSD restriction endonucleases C-terminal" evidence="1">
    <location>
        <begin position="109"/>
        <end position="203"/>
    </location>
</feature>